<keyword evidence="6" id="KW-0378">Hydrolase</keyword>
<dbReference type="AlphaFoldDB" id="A0A846QKM2"/>
<dbReference type="PANTHER" id="PTHR42734:SF17">
    <property type="entry name" value="METAL TRANSPORT SYSTEM ATP-BINDING PROTEIN TM_0124-RELATED"/>
    <property type="match status" value="1"/>
</dbReference>
<dbReference type="PROSITE" id="PS50893">
    <property type="entry name" value="ABC_TRANSPORTER_2"/>
    <property type="match status" value="1"/>
</dbReference>
<dbReference type="SUPFAM" id="SSF52540">
    <property type="entry name" value="P-loop containing nucleoside triphosphate hydrolases"/>
    <property type="match status" value="1"/>
</dbReference>
<evidence type="ECO:0000313" key="7">
    <source>
        <dbReference type="Proteomes" id="UP000580856"/>
    </source>
</evidence>
<protein>
    <submittedName>
        <fullName evidence="6">Zinc transport system ATP-binding protein</fullName>
        <ecNumber evidence="6">3.6.3.-</ecNumber>
    </submittedName>
</protein>
<dbReference type="EMBL" id="JAATJA010000002">
    <property type="protein sequence ID" value="NJB68738.1"/>
    <property type="molecule type" value="Genomic_DNA"/>
</dbReference>
<feature type="domain" description="ABC transporter" evidence="5">
    <location>
        <begin position="6"/>
        <end position="244"/>
    </location>
</feature>
<dbReference type="InterPro" id="IPR003439">
    <property type="entry name" value="ABC_transporter-like_ATP-bd"/>
</dbReference>
<dbReference type="SMART" id="SM00382">
    <property type="entry name" value="AAA"/>
    <property type="match status" value="1"/>
</dbReference>
<keyword evidence="2" id="KW-0813">Transport</keyword>
<evidence type="ECO:0000313" key="6">
    <source>
        <dbReference type="EMBL" id="NJB68738.1"/>
    </source>
</evidence>
<gene>
    <name evidence="6" type="ORF">GGQ74_002411</name>
</gene>
<evidence type="ECO:0000259" key="5">
    <source>
        <dbReference type="PROSITE" id="PS50893"/>
    </source>
</evidence>
<proteinExistence type="inferred from homology"/>
<dbReference type="RefSeq" id="WP_342448622.1">
    <property type="nucleotide sequence ID" value="NZ_JAATJA010000002.1"/>
</dbReference>
<dbReference type="InterPro" id="IPR050153">
    <property type="entry name" value="Metal_Ion_Import_ABC"/>
</dbReference>
<dbReference type="Proteomes" id="UP000580856">
    <property type="component" value="Unassembled WGS sequence"/>
</dbReference>
<keyword evidence="3" id="KW-0547">Nucleotide-binding</keyword>
<accession>A0A846QKM2</accession>
<dbReference type="CDD" id="cd03235">
    <property type="entry name" value="ABC_Metallic_Cations"/>
    <property type="match status" value="1"/>
</dbReference>
<comment type="caution">
    <text evidence="6">The sequence shown here is derived from an EMBL/GenBank/DDBJ whole genome shotgun (WGS) entry which is preliminary data.</text>
</comment>
<comment type="similarity">
    <text evidence="1">Belongs to the ABC transporter superfamily.</text>
</comment>
<dbReference type="Pfam" id="PF00005">
    <property type="entry name" value="ABC_tran"/>
    <property type="match status" value="1"/>
</dbReference>
<evidence type="ECO:0000256" key="3">
    <source>
        <dbReference type="ARBA" id="ARBA00022741"/>
    </source>
</evidence>
<sequence length="273" mass="29689">MSEPVIEMRDVAFAYDGGGRILNNVNLVVERGDYLAVLGPNGGGKSTLLKLILGVVQPVAGRVEVFGRNAAHVASRVGYMPQLNDASRLFPVSVLGVTLMGLIGATSRGFLFSREEKERAEAALDRVGMLEYRDRRIDRLSGGQRQRVYIARALVSGPDLLLLDEPTASVDAGGRTALLDLLAELNREMTIVHVSHDLSVVAAGAHSVACVNRTLHFHDRPEITRDMLMMMYGGEPEGPCPVEVFAHGDVPHRVVAHCEHCHVHDEAEEGAER</sequence>
<dbReference type="EC" id="3.6.3.-" evidence="6"/>
<dbReference type="Gene3D" id="3.40.50.300">
    <property type="entry name" value="P-loop containing nucleotide triphosphate hydrolases"/>
    <property type="match status" value="1"/>
</dbReference>
<keyword evidence="7" id="KW-1185">Reference proteome</keyword>
<dbReference type="InterPro" id="IPR003593">
    <property type="entry name" value="AAA+_ATPase"/>
</dbReference>
<reference evidence="6 7" key="1">
    <citation type="submission" date="2020-03" db="EMBL/GenBank/DDBJ databases">
        <title>Genomic Encyclopedia of Type Strains, Phase IV (KMG-IV): sequencing the most valuable type-strain genomes for metagenomic binning, comparative biology and taxonomic classification.</title>
        <authorList>
            <person name="Goeker M."/>
        </authorList>
    </citation>
    <scope>NUCLEOTIDE SEQUENCE [LARGE SCALE GENOMIC DNA]</scope>
    <source>
        <strain evidence="6 7">DSM 24233</strain>
    </source>
</reference>
<evidence type="ECO:0000256" key="1">
    <source>
        <dbReference type="ARBA" id="ARBA00005417"/>
    </source>
</evidence>
<keyword evidence="4 6" id="KW-0067">ATP-binding</keyword>
<evidence type="ECO:0000256" key="4">
    <source>
        <dbReference type="ARBA" id="ARBA00022840"/>
    </source>
</evidence>
<dbReference type="PANTHER" id="PTHR42734">
    <property type="entry name" value="METAL TRANSPORT SYSTEM ATP-BINDING PROTEIN TM_0124-RELATED"/>
    <property type="match status" value="1"/>
</dbReference>
<dbReference type="InterPro" id="IPR027417">
    <property type="entry name" value="P-loop_NTPase"/>
</dbReference>
<name>A0A846QKM2_9BACT</name>
<evidence type="ECO:0000256" key="2">
    <source>
        <dbReference type="ARBA" id="ARBA00022448"/>
    </source>
</evidence>
<dbReference type="GO" id="GO:0016887">
    <property type="term" value="F:ATP hydrolysis activity"/>
    <property type="evidence" value="ECO:0007669"/>
    <property type="project" value="InterPro"/>
</dbReference>
<dbReference type="GO" id="GO:0005524">
    <property type="term" value="F:ATP binding"/>
    <property type="evidence" value="ECO:0007669"/>
    <property type="project" value="UniProtKB-KW"/>
</dbReference>
<organism evidence="6 7">
    <name type="scientific">Desulfobaculum xiamenense</name>
    <dbReference type="NCBI Taxonomy" id="995050"/>
    <lineage>
        <taxon>Bacteria</taxon>
        <taxon>Pseudomonadati</taxon>
        <taxon>Thermodesulfobacteriota</taxon>
        <taxon>Desulfovibrionia</taxon>
        <taxon>Desulfovibrionales</taxon>
        <taxon>Desulfovibrionaceae</taxon>
        <taxon>Desulfobaculum</taxon>
    </lineage>
</organism>